<dbReference type="GO" id="GO:0008236">
    <property type="term" value="F:serine-type peptidase activity"/>
    <property type="evidence" value="ECO:0007669"/>
    <property type="project" value="InterPro"/>
</dbReference>
<feature type="non-terminal residue" evidence="2">
    <location>
        <position position="546"/>
    </location>
</feature>
<dbReference type="InterPro" id="IPR029058">
    <property type="entry name" value="AB_hydrolase_fold"/>
</dbReference>
<evidence type="ECO:0000259" key="1">
    <source>
        <dbReference type="Pfam" id="PF00326"/>
    </source>
</evidence>
<reference evidence="2" key="1">
    <citation type="submission" date="2020-02" db="EMBL/GenBank/DDBJ databases">
        <authorList>
            <person name="Meier V. D."/>
        </authorList>
    </citation>
    <scope>NUCLEOTIDE SEQUENCE</scope>
    <source>
        <strain evidence="2">AVDCRST_MAG59</strain>
    </source>
</reference>
<dbReference type="SUPFAM" id="SSF53474">
    <property type="entry name" value="alpha/beta-Hydrolases"/>
    <property type="match status" value="1"/>
</dbReference>
<name>A0A6J4UP03_9BACT</name>
<dbReference type="InterPro" id="IPR011042">
    <property type="entry name" value="6-blade_b-propeller_TolB-like"/>
</dbReference>
<sequence length="546" mass="58839">MAATTLLSTDLYRMRWVLDPALSFDGRQVAYVLKSSHPDDVEERYRYELVVLDAAAAPADGVGRRLLPGVDAWVRHPRWAPVGEYLAFLGTASGATQVWLLDLGSGRLRQVTDLELGVADFDWSPDGASLAVTAAVADESGEYGEHRSGRFRVIRRLGYKTDGSGYWDVSWPQLFVVDVAGDEPTRGTQLTSGAPGVTAARWSPDGAAIAYIAADGADLDRTSVTNIHVVDIDRAGGTPALGRTRQVTQGLAVESLAWSPSGAEIAFLGDDLSDDRATNTGVWVVRLADGKTVNLTADIDRPAGDYVTDDMNAEAGSPAPIWARDGRSIVAILSDRGRSVTAFFDYPGDDAFALGVARSRAERMAADPWQGTTFNATPICPGDHRVFALAYDGGGTVIEARSDAANPGDLFLVAFAKGRPPERLRLTEVNRDLLADRLLAKPEPVAFTGSEGRRIEGWLLAPPATQAPYPLVLHIHGGPHSAYSMAFNFELQDLAARGYAVLFVNPHGSHTYGRDINIGTRHDWGGKDYADLMLAVDHAMERPEID</sequence>
<dbReference type="InterPro" id="IPR001375">
    <property type="entry name" value="Peptidase_S9_cat"/>
</dbReference>
<dbReference type="PANTHER" id="PTHR36842:SF1">
    <property type="entry name" value="PROTEIN TOLB"/>
    <property type="match status" value="1"/>
</dbReference>
<gene>
    <name evidence="2" type="ORF">AVDCRST_MAG59-2142</name>
</gene>
<organism evidence="2">
    <name type="scientific">uncultured Thermomicrobiales bacterium</name>
    <dbReference type="NCBI Taxonomy" id="1645740"/>
    <lineage>
        <taxon>Bacteria</taxon>
        <taxon>Pseudomonadati</taxon>
        <taxon>Thermomicrobiota</taxon>
        <taxon>Thermomicrobia</taxon>
        <taxon>Thermomicrobiales</taxon>
        <taxon>environmental samples</taxon>
    </lineage>
</organism>
<dbReference type="GO" id="GO:0006508">
    <property type="term" value="P:proteolysis"/>
    <property type="evidence" value="ECO:0007669"/>
    <property type="project" value="InterPro"/>
</dbReference>
<accession>A0A6J4UP03</accession>
<dbReference type="Gene3D" id="3.40.50.1820">
    <property type="entry name" value="alpha/beta hydrolase"/>
    <property type="match status" value="1"/>
</dbReference>
<dbReference type="Gene3D" id="2.120.10.30">
    <property type="entry name" value="TolB, C-terminal domain"/>
    <property type="match status" value="2"/>
</dbReference>
<dbReference type="SUPFAM" id="SSF82171">
    <property type="entry name" value="DPP6 N-terminal domain-like"/>
    <property type="match status" value="1"/>
</dbReference>
<dbReference type="EMBL" id="CADCWF010000135">
    <property type="protein sequence ID" value="CAA9555781.1"/>
    <property type="molecule type" value="Genomic_DNA"/>
</dbReference>
<dbReference type="AlphaFoldDB" id="A0A6J4UP03"/>
<protein>
    <recommendedName>
        <fullName evidence="1">Peptidase S9 prolyl oligopeptidase catalytic domain-containing protein</fullName>
    </recommendedName>
</protein>
<dbReference type="Pfam" id="PF00326">
    <property type="entry name" value="Peptidase_S9"/>
    <property type="match status" value="1"/>
</dbReference>
<proteinExistence type="predicted"/>
<feature type="domain" description="Peptidase S9 prolyl oligopeptidase catalytic" evidence="1">
    <location>
        <begin position="486"/>
        <end position="543"/>
    </location>
</feature>
<dbReference type="PANTHER" id="PTHR36842">
    <property type="entry name" value="PROTEIN TOLB HOMOLOG"/>
    <property type="match status" value="1"/>
</dbReference>
<evidence type="ECO:0000313" key="2">
    <source>
        <dbReference type="EMBL" id="CAA9555781.1"/>
    </source>
</evidence>